<accession>A0ABR6WFK8</accession>
<keyword evidence="7 10" id="KW-0472">Membrane</keyword>
<evidence type="ECO:0000256" key="10">
    <source>
        <dbReference type="SAM" id="Phobius"/>
    </source>
</evidence>
<feature type="transmembrane region" description="Helical" evidence="10">
    <location>
        <begin position="342"/>
        <end position="365"/>
    </location>
</feature>
<keyword evidence="6 10" id="KW-1133">Transmembrane helix</keyword>
<evidence type="ECO:0000256" key="7">
    <source>
        <dbReference type="ARBA" id="ARBA00023136"/>
    </source>
</evidence>
<keyword evidence="13" id="KW-1185">Reference proteome</keyword>
<evidence type="ECO:0000313" key="13">
    <source>
        <dbReference type="Proteomes" id="UP000700732"/>
    </source>
</evidence>
<comment type="subcellular location">
    <subcellularLocation>
        <location evidence="1">Membrane</location>
        <topology evidence="1">Multi-pass membrane protein</topology>
    </subcellularLocation>
</comment>
<keyword evidence="4 10" id="KW-0812">Transmembrane</keyword>
<dbReference type="InterPro" id="IPR001173">
    <property type="entry name" value="Glyco_trans_2-like"/>
</dbReference>
<dbReference type="InterPro" id="IPR017853">
    <property type="entry name" value="GH"/>
</dbReference>
<feature type="transmembrane region" description="Helical" evidence="10">
    <location>
        <begin position="309"/>
        <end position="330"/>
    </location>
</feature>
<reference evidence="12 13" key="1">
    <citation type="submission" date="2019-06" db="EMBL/GenBank/DDBJ databases">
        <title>Spirosoma utsteinense sp. nov. isolated from Antarctic ice-free soils.</title>
        <authorList>
            <person name="Tahon G."/>
        </authorList>
    </citation>
    <scope>NUCLEOTIDE SEQUENCE [LARGE SCALE GENOMIC DNA]</scope>
    <source>
        <strain evidence="12 13">LMG 31447</strain>
    </source>
</reference>
<gene>
    <name evidence="12" type="ORF">FH603_5317</name>
</gene>
<comment type="caution">
    <text evidence="12">The sequence shown here is derived from an EMBL/GenBank/DDBJ whole genome shotgun (WGS) entry which is preliminary data.</text>
</comment>
<feature type="transmembrane region" description="Helical" evidence="10">
    <location>
        <begin position="547"/>
        <end position="566"/>
    </location>
</feature>
<dbReference type="Pfam" id="PF13632">
    <property type="entry name" value="Glyco_trans_2_3"/>
    <property type="match status" value="1"/>
</dbReference>
<dbReference type="Proteomes" id="UP000700732">
    <property type="component" value="Unassembled WGS sequence"/>
</dbReference>
<dbReference type="Gene3D" id="3.20.20.80">
    <property type="entry name" value="Glycosidases"/>
    <property type="match status" value="1"/>
</dbReference>
<evidence type="ECO:0000256" key="8">
    <source>
        <dbReference type="ARBA" id="ARBA00023295"/>
    </source>
</evidence>
<feature type="transmembrane region" description="Helical" evidence="10">
    <location>
        <begin position="52"/>
        <end position="69"/>
    </location>
</feature>
<dbReference type="SUPFAM" id="SSF53448">
    <property type="entry name" value="Nucleotide-diphospho-sugar transferases"/>
    <property type="match status" value="1"/>
</dbReference>
<evidence type="ECO:0000256" key="2">
    <source>
        <dbReference type="ARBA" id="ARBA00022676"/>
    </source>
</evidence>
<evidence type="ECO:0000256" key="4">
    <source>
        <dbReference type="ARBA" id="ARBA00022692"/>
    </source>
</evidence>
<feature type="transmembrane region" description="Helical" evidence="10">
    <location>
        <begin position="27"/>
        <end position="46"/>
    </location>
</feature>
<dbReference type="PANTHER" id="PTHR43867:SF2">
    <property type="entry name" value="CELLULOSE SYNTHASE CATALYTIC SUBUNIT A [UDP-FORMING]"/>
    <property type="match status" value="1"/>
</dbReference>
<dbReference type="InterPro" id="IPR022790">
    <property type="entry name" value="GH26_dom"/>
</dbReference>
<dbReference type="Gene3D" id="3.90.550.10">
    <property type="entry name" value="Spore Coat Polysaccharide Biosynthesis Protein SpsA, Chain A"/>
    <property type="match status" value="1"/>
</dbReference>
<feature type="transmembrane region" description="Helical" evidence="10">
    <location>
        <begin position="371"/>
        <end position="392"/>
    </location>
</feature>
<name>A0ABR6WFK8_9BACT</name>
<keyword evidence="5" id="KW-0378">Hydrolase</keyword>
<evidence type="ECO:0000259" key="11">
    <source>
        <dbReference type="PROSITE" id="PS51764"/>
    </source>
</evidence>
<evidence type="ECO:0000256" key="9">
    <source>
        <dbReference type="PROSITE-ProRule" id="PRU01100"/>
    </source>
</evidence>
<feature type="transmembrane region" description="Helical" evidence="10">
    <location>
        <begin position="448"/>
        <end position="471"/>
    </location>
</feature>
<keyword evidence="2" id="KW-0328">Glycosyltransferase</keyword>
<feature type="transmembrane region" description="Helical" evidence="10">
    <location>
        <begin position="404"/>
        <end position="428"/>
    </location>
</feature>
<dbReference type="CDD" id="cd06421">
    <property type="entry name" value="CESA_CelA_like"/>
    <property type="match status" value="1"/>
</dbReference>
<evidence type="ECO:0000256" key="6">
    <source>
        <dbReference type="ARBA" id="ARBA00022989"/>
    </source>
</evidence>
<feature type="domain" description="GH26" evidence="11">
    <location>
        <begin position="545"/>
        <end position="849"/>
    </location>
</feature>
<dbReference type="PANTHER" id="PTHR43867">
    <property type="entry name" value="CELLULOSE SYNTHASE CATALYTIC SUBUNIT A [UDP-FORMING]"/>
    <property type="match status" value="1"/>
</dbReference>
<proteinExistence type="inferred from homology"/>
<protein>
    <submittedName>
        <fullName evidence="12">Cellulose synthase (UDP-forming)</fullName>
    </submittedName>
</protein>
<dbReference type="PROSITE" id="PS51764">
    <property type="entry name" value="GH26"/>
    <property type="match status" value="1"/>
</dbReference>
<evidence type="ECO:0000256" key="3">
    <source>
        <dbReference type="ARBA" id="ARBA00022679"/>
    </source>
</evidence>
<organism evidence="12 13">
    <name type="scientific">Spirosoma utsteinense</name>
    <dbReference type="NCBI Taxonomy" id="2585773"/>
    <lineage>
        <taxon>Bacteria</taxon>
        <taxon>Pseudomonadati</taxon>
        <taxon>Bacteroidota</taxon>
        <taxon>Cytophagia</taxon>
        <taxon>Cytophagales</taxon>
        <taxon>Cytophagaceae</taxon>
        <taxon>Spirosoma</taxon>
    </lineage>
</organism>
<comment type="caution">
    <text evidence="9">Lacks conserved residue(s) required for the propagation of feature annotation.</text>
</comment>
<dbReference type="InterPro" id="IPR050321">
    <property type="entry name" value="Glycosyltr_2/OpgH_subfam"/>
</dbReference>
<evidence type="ECO:0000313" key="12">
    <source>
        <dbReference type="EMBL" id="MBC3794785.1"/>
    </source>
</evidence>
<sequence length="849" mass="96563">MKWPTFSETTPNEAYNFSARSGDNRPIRVLILIGLLFVIAFLVVYFHPDNQGYSWLYGMLTASVVFKLLRLLHEWYHYWTVIPPTPPVVSRTWRVDVLTTYCAGEPYEMVVNTLHAIKRITYPHTTYLCDEANDPYLRQVCLDLDVRHITRVLKTDAKAGNINNALFEATGDICLIIDPDHVPVPDFLDHVLPYFEEPTVGFVQCVQGYYNRQQSVVAFGATEQTYSFYGPMMTSMGQYGTAQAIGANCTFRRSALDSIGGHANGLSEDMHTAMRLHANGWESVYVPLPLSFGLVPATLSAYYKQQLKWARGTFELLVTVFPMVFSGLSWRQRLHYGSLPLYYLLGSVQLLDLLIPILSLLLMRLPLKVDLLLFATAYIPLLLTGFLIRQYAQRWLIERHEAGFHLVGGILASGTWWVYVLALIYTVFRVKVPYIPTPKDDQPRNNFRLVLPNIVMSLLTLGAIGFSVYWYGRFALNNIYSQLMIGFGLLNVLILSLNIIVGQEKVLLTIGNWVQRVSARRPDFYGSIRLSSWHVRHCLYGWLRLSAVRLFGVVLLLSIGMGLFVYRKKIDPLPHLVRYATTQPFYVGVSAPGVTLPANPNASAIVPHHLTWPVQAHASIEPLSVDRTNQLPLLYLEPACAGIPTADTMRAFLKSILQGDRDEALSRFVWQVKAFRKPVLVSFMPDFDDPAKGWYVSDARDLLLMQQVWHYLVRFCRTRHASSIAWIWCPSRPSTLVSHYPGDAYVDWLGVAVVNDPALAPDHKSHSFAALYQLFHTTVRTHPDYSIRQKPILITRLGSATDINAARRWTLDAVELMRERYPTIRGIVFADQEAFERHNYRLLATQSNP</sequence>
<evidence type="ECO:0000256" key="1">
    <source>
        <dbReference type="ARBA" id="ARBA00004141"/>
    </source>
</evidence>
<evidence type="ECO:0000256" key="5">
    <source>
        <dbReference type="ARBA" id="ARBA00022801"/>
    </source>
</evidence>
<comment type="similarity">
    <text evidence="9">Belongs to the glycosyl hydrolase 26 family.</text>
</comment>
<dbReference type="InterPro" id="IPR029044">
    <property type="entry name" value="Nucleotide-diphossugar_trans"/>
</dbReference>
<dbReference type="SUPFAM" id="SSF51445">
    <property type="entry name" value="(Trans)glycosidases"/>
    <property type="match status" value="1"/>
</dbReference>
<keyword evidence="8" id="KW-0326">Glycosidase</keyword>
<keyword evidence="3" id="KW-0808">Transferase</keyword>
<feature type="transmembrane region" description="Helical" evidence="10">
    <location>
        <begin position="483"/>
        <end position="501"/>
    </location>
</feature>
<dbReference type="EMBL" id="VFIA01000058">
    <property type="protein sequence ID" value="MBC3794785.1"/>
    <property type="molecule type" value="Genomic_DNA"/>
</dbReference>